<evidence type="ECO:0000256" key="1">
    <source>
        <dbReference type="SAM" id="MobiDB-lite"/>
    </source>
</evidence>
<organism evidence="2 3">
    <name type="scientific">Acetobacter lovaniensis</name>
    <dbReference type="NCBI Taxonomy" id="104100"/>
    <lineage>
        <taxon>Bacteria</taxon>
        <taxon>Pseudomonadati</taxon>
        <taxon>Pseudomonadota</taxon>
        <taxon>Alphaproteobacteria</taxon>
        <taxon>Acetobacterales</taxon>
        <taxon>Acetobacteraceae</taxon>
        <taxon>Acetobacter</taxon>
    </lineage>
</organism>
<protein>
    <submittedName>
        <fullName evidence="2">Uncharacterized protein</fullName>
    </submittedName>
</protein>
<dbReference type="Proteomes" id="UP000578000">
    <property type="component" value="Unassembled WGS sequence"/>
</dbReference>
<evidence type="ECO:0000313" key="3">
    <source>
        <dbReference type="Proteomes" id="UP000578000"/>
    </source>
</evidence>
<dbReference type="AlphaFoldDB" id="A0A841QFW2"/>
<name>A0A841QFW2_9PROT</name>
<evidence type="ECO:0000313" key="2">
    <source>
        <dbReference type="EMBL" id="MBB6457899.1"/>
    </source>
</evidence>
<dbReference type="RefSeq" id="WP_166115783.1">
    <property type="nucleotide sequence ID" value="NZ_BAABDB010000042.1"/>
</dbReference>
<gene>
    <name evidence="2" type="ORF">HNR55_002503</name>
</gene>
<keyword evidence="3" id="KW-1185">Reference proteome</keyword>
<feature type="region of interest" description="Disordered" evidence="1">
    <location>
        <begin position="93"/>
        <end position="115"/>
    </location>
</feature>
<proteinExistence type="predicted"/>
<accession>A0A841QFW2</accession>
<sequence length="115" mass="12129">MSDTAKTLPLTVTLSFSEGLPEGIADLADLIAGRLRDFGQAIVNELPFCISETPEVSPAGRTDNLTVVCGISAVEFDRKLEIALKRALESFTSPPLTEDYGSGTHGGKACDGDDL</sequence>
<reference evidence="2 3" key="1">
    <citation type="submission" date="2020-08" db="EMBL/GenBank/DDBJ databases">
        <title>Genomic Encyclopedia of Type Strains, Phase IV (KMG-IV): sequencing the most valuable type-strain genomes for metagenomic binning, comparative biology and taxonomic classification.</title>
        <authorList>
            <person name="Goeker M."/>
        </authorList>
    </citation>
    <scope>NUCLEOTIDE SEQUENCE [LARGE SCALE GENOMIC DNA]</scope>
    <source>
        <strain evidence="2 3">DSM 4491</strain>
    </source>
</reference>
<dbReference type="EMBL" id="JACHIE010000012">
    <property type="protein sequence ID" value="MBB6457899.1"/>
    <property type="molecule type" value="Genomic_DNA"/>
</dbReference>
<comment type="caution">
    <text evidence="2">The sequence shown here is derived from an EMBL/GenBank/DDBJ whole genome shotgun (WGS) entry which is preliminary data.</text>
</comment>